<evidence type="ECO:0000313" key="3">
    <source>
        <dbReference type="Proteomes" id="UP001139494"/>
    </source>
</evidence>
<keyword evidence="1" id="KW-0472">Membrane</keyword>
<reference evidence="2" key="1">
    <citation type="journal article" date="2023" name="Front. Microbiol.">
        <title>Genomic-based phylogenetic and metabolic analyses of the genus Natronomonas, and description of Natronomonas aquatica sp. nov.</title>
        <authorList>
            <person name="Garcia-Roldan A."/>
            <person name="Duran-Viseras A."/>
            <person name="de la Haba R.R."/>
            <person name="Corral P."/>
            <person name="Sanchez-Porro C."/>
            <person name="Ventosa A."/>
        </authorList>
    </citation>
    <scope>NUCLEOTIDE SEQUENCE</scope>
    <source>
        <strain evidence="2">F2-12</strain>
    </source>
</reference>
<accession>A0A9R1CWF5</accession>
<gene>
    <name evidence="2" type="ORF">KM295_15230</name>
</gene>
<evidence type="ECO:0000256" key="1">
    <source>
        <dbReference type="SAM" id="Phobius"/>
    </source>
</evidence>
<protein>
    <recommendedName>
        <fullName evidence="4">SMODS and SLOG-associating 2TM effector domain-containing protein</fullName>
    </recommendedName>
</protein>
<comment type="caution">
    <text evidence="2">The sequence shown here is derived from an EMBL/GenBank/DDBJ whole genome shotgun (WGS) entry which is preliminary data.</text>
</comment>
<dbReference type="Proteomes" id="UP001139494">
    <property type="component" value="Unassembled WGS sequence"/>
</dbReference>
<keyword evidence="3" id="KW-1185">Reference proteome</keyword>
<proteinExistence type="predicted"/>
<name>A0A9R1CWF5_9EURY</name>
<sequence>MTDDVNSSIEAGSPKREQVKERSQELAVSLWYTYNQHFKVANGYRYCRVSIDVMTAVIGGILTYALIWDGVSTDVMIALAVTIAVLTGIRSAVKPGKQESQFRQSANEYKYLFDGVRDFLKLEIEDPSKSTDELVAQYRDYNNRRRELNRDAPDAGSLWHKYVQWRVGDDGPDDISVTDAEIQKIMGSD</sequence>
<evidence type="ECO:0008006" key="4">
    <source>
        <dbReference type="Google" id="ProtNLM"/>
    </source>
</evidence>
<dbReference type="EMBL" id="JAHLKM010000038">
    <property type="protein sequence ID" value="MCQ4334806.1"/>
    <property type="molecule type" value="Genomic_DNA"/>
</dbReference>
<feature type="transmembrane region" description="Helical" evidence="1">
    <location>
        <begin position="74"/>
        <end position="93"/>
    </location>
</feature>
<keyword evidence="1" id="KW-0812">Transmembrane</keyword>
<dbReference type="AlphaFoldDB" id="A0A9R1CWF5"/>
<evidence type="ECO:0000313" key="2">
    <source>
        <dbReference type="EMBL" id="MCQ4334806.1"/>
    </source>
</evidence>
<dbReference type="RefSeq" id="WP_256030926.1">
    <property type="nucleotide sequence ID" value="NZ_JAHLKM010000038.1"/>
</dbReference>
<feature type="transmembrane region" description="Helical" evidence="1">
    <location>
        <begin position="49"/>
        <end position="68"/>
    </location>
</feature>
<keyword evidence="1" id="KW-1133">Transmembrane helix</keyword>
<organism evidence="2 3">
    <name type="scientific">Natronomonas aquatica</name>
    <dbReference type="NCBI Taxonomy" id="2841590"/>
    <lineage>
        <taxon>Archaea</taxon>
        <taxon>Methanobacteriati</taxon>
        <taxon>Methanobacteriota</taxon>
        <taxon>Stenosarchaea group</taxon>
        <taxon>Halobacteria</taxon>
        <taxon>Halobacteriales</taxon>
        <taxon>Natronomonadaceae</taxon>
        <taxon>Natronomonas</taxon>
    </lineage>
</organism>